<dbReference type="EMBL" id="CP039371">
    <property type="protein sequence ID" value="QCI12296.1"/>
    <property type="molecule type" value="Genomic_DNA"/>
</dbReference>
<sequence>MSVTLKCLECDATDIVKPVRPHKKSIVTCRSCGAIAIYAEVLEATGQRLMAELQQKLSSLKVG</sequence>
<evidence type="ECO:0000313" key="1">
    <source>
        <dbReference type="EMBL" id="QCI12296.1"/>
    </source>
</evidence>
<reference evidence="2" key="1">
    <citation type="submission" date="2019-04" db="EMBL/GenBank/DDBJ databases">
        <title>Genome sequence of Pseudomonas putida 1290, an auxin catabolizing strain.</title>
        <authorList>
            <person name="Laird T.S."/>
            <person name="Leveau J.H.J."/>
        </authorList>
    </citation>
    <scope>NUCLEOTIDE SEQUENCE [LARGE SCALE GENOMIC DNA]</scope>
    <source>
        <strain evidence="2">1290</strain>
    </source>
</reference>
<accession>A0A4D6X7I0</accession>
<protein>
    <submittedName>
        <fullName evidence="1">Uncharacterized protein</fullName>
    </submittedName>
</protein>
<name>A0A4D6X7I0_PSEPU</name>
<dbReference type="AlphaFoldDB" id="A0A4D6X7I0"/>
<evidence type="ECO:0000313" key="2">
    <source>
        <dbReference type="Proteomes" id="UP000298551"/>
    </source>
</evidence>
<dbReference type="OrthoDB" id="6996999at2"/>
<organism evidence="1 2">
    <name type="scientific">Pseudomonas putida</name>
    <name type="common">Arthrobacter siderocapsulatus</name>
    <dbReference type="NCBI Taxonomy" id="303"/>
    <lineage>
        <taxon>Bacteria</taxon>
        <taxon>Pseudomonadati</taxon>
        <taxon>Pseudomonadota</taxon>
        <taxon>Gammaproteobacteria</taxon>
        <taxon>Pseudomonadales</taxon>
        <taxon>Pseudomonadaceae</taxon>
        <taxon>Pseudomonas</taxon>
    </lineage>
</organism>
<gene>
    <name evidence="1" type="ORF">E6B08_13405</name>
</gene>
<proteinExistence type="predicted"/>
<dbReference type="Proteomes" id="UP000298551">
    <property type="component" value="Chromosome"/>
</dbReference>
<dbReference type="RefSeq" id="WP_136914455.1">
    <property type="nucleotide sequence ID" value="NZ_CP039371.1"/>
</dbReference>